<sequence length="88" mass="8454">MNARTALALAFACTALAACGGGGGGGNVAATANMGTTANGMPRSAMDSATGLVAYLQQLIGRTDETSEPVALGDATLPVDDAAEPAGI</sequence>
<dbReference type="EMBL" id="CADCUX010000407">
    <property type="protein sequence ID" value="CAA9419792.1"/>
    <property type="molecule type" value="Genomic_DNA"/>
</dbReference>
<reference evidence="2" key="1">
    <citation type="submission" date="2020-02" db="EMBL/GenBank/DDBJ databases">
        <authorList>
            <person name="Meier V. D."/>
        </authorList>
    </citation>
    <scope>NUCLEOTIDE SEQUENCE</scope>
    <source>
        <strain evidence="2">AVDCRST_MAG51</strain>
    </source>
</reference>
<keyword evidence="1" id="KW-0732">Signal</keyword>
<organism evidence="2">
    <name type="scientific">uncultured Ramlibacter sp</name>
    <dbReference type="NCBI Taxonomy" id="260755"/>
    <lineage>
        <taxon>Bacteria</taxon>
        <taxon>Pseudomonadati</taxon>
        <taxon>Pseudomonadota</taxon>
        <taxon>Betaproteobacteria</taxon>
        <taxon>Burkholderiales</taxon>
        <taxon>Comamonadaceae</taxon>
        <taxon>Ramlibacter</taxon>
        <taxon>environmental samples</taxon>
    </lineage>
</organism>
<dbReference type="AlphaFoldDB" id="A0A6J4PQW9"/>
<dbReference type="PROSITE" id="PS51257">
    <property type="entry name" value="PROKAR_LIPOPROTEIN"/>
    <property type="match status" value="1"/>
</dbReference>
<protein>
    <submittedName>
        <fullName evidence="2">Uncharacterized protein</fullName>
    </submittedName>
</protein>
<proteinExistence type="predicted"/>
<feature type="signal peptide" evidence="1">
    <location>
        <begin position="1"/>
        <end position="17"/>
    </location>
</feature>
<accession>A0A6J4PQW9</accession>
<evidence type="ECO:0000313" key="2">
    <source>
        <dbReference type="EMBL" id="CAA9419792.1"/>
    </source>
</evidence>
<feature type="chain" id="PRO_5026945951" evidence="1">
    <location>
        <begin position="18"/>
        <end position="88"/>
    </location>
</feature>
<name>A0A6J4PQW9_9BURK</name>
<evidence type="ECO:0000256" key="1">
    <source>
        <dbReference type="SAM" id="SignalP"/>
    </source>
</evidence>
<gene>
    <name evidence="2" type="ORF">AVDCRST_MAG51-1934</name>
</gene>